<dbReference type="InterPro" id="IPR002539">
    <property type="entry name" value="MaoC-like_dom"/>
</dbReference>
<evidence type="ECO:0000259" key="2">
    <source>
        <dbReference type="Pfam" id="PF01575"/>
    </source>
</evidence>
<evidence type="ECO:0000313" key="4">
    <source>
        <dbReference type="Proteomes" id="UP001500635"/>
    </source>
</evidence>
<protein>
    <recommendedName>
        <fullName evidence="2">MaoC-like domain-containing protein</fullName>
    </recommendedName>
</protein>
<proteinExistence type="inferred from homology"/>
<comment type="similarity">
    <text evidence="1">Belongs to the enoyl-CoA hydratase/isomerase family.</text>
</comment>
<dbReference type="PANTHER" id="PTHR43841:SF3">
    <property type="entry name" value="(3R)-HYDROXYACYL-ACP DEHYDRATASE SUBUNIT HADB"/>
    <property type="match status" value="1"/>
</dbReference>
<keyword evidence="4" id="KW-1185">Reference proteome</keyword>
<dbReference type="InterPro" id="IPR029069">
    <property type="entry name" value="HotDog_dom_sf"/>
</dbReference>
<dbReference type="PANTHER" id="PTHR43841">
    <property type="entry name" value="3-HYDROXYACYL-THIOESTER DEHYDRATASE HTDX-RELATED"/>
    <property type="match status" value="1"/>
</dbReference>
<comment type="caution">
    <text evidence="3">The sequence shown here is derived from an EMBL/GenBank/DDBJ whole genome shotgun (WGS) entry which is preliminary data.</text>
</comment>
<feature type="domain" description="MaoC-like" evidence="2">
    <location>
        <begin position="21"/>
        <end position="117"/>
    </location>
</feature>
<dbReference type="Proteomes" id="UP001500635">
    <property type="component" value="Unassembled WGS sequence"/>
</dbReference>
<evidence type="ECO:0000313" key="3">
    <source>
        <dbReference type="EMBL" id="GAA4403287.1"/>
    </source>
</evidence>
<reference evidence="4" key="1">
    <citation type="journal article" date="2019" name="Int. J. Syst. Evol. Microbiol.">
        <title>The Global Catalogue of Microorganisms (GCM) 10K type strain sequencing project: providing services to taxonomists for standard genome sequencing and annotation.</title>
        <authorList>
            <consortium name="The Broad Institute Genomics Platform"/>
            <consortium name="The Broad Institute Genome Sequencing Center for Infectious Disease"/>
            <person name="Wu L."/>
            <person name="Ma J."/>
        </authorList>
    </citation>
    <scope>NUCLEOTIDE SEQUENCE [LARGE SCALE GENOMIC DNA]</scope>
    <source>
        <strain evidence="4">JCM 17688</strain>
    </source>
</reference>
<dbReference type="NCBIfam" id="NF010246">
    <property type="entry name" value="PRK13693.1"/>
    <property type="match status" value="1"/>
</dbReference>
<gene>
    <name evidence="3" type="ORF">GCM10023147_44600</name>
</gene>
<dbReference type="Gene3D" id="3.10.129.10">
    <property type="entry name" value="Hotdog Thioesterase"/>
    <property type="match status" value="1"/>
</dbReference>
<dbReference type="RefSeq" id="WP_345000293.1">
    <property type="nucleotide sequence ID" value="NZ_BAABFR010000107.1"/>
</dbReference>
<name>A0ABP8KAQ5_9ACTN</name>
<sequence>MALRNFSDVTVGDELPERVFTLGRGDLVNYAGVVGDPNPIHFSDHIVKMIGMDDVIAQGMLTMSLGQNFIIDWLGDPAALKDYTVRFTSPAYVPASERAVLVYQGKVKSLDPETKTGTILMTVKQGDRKIFGKPMATVQFA</sequence>
<organism evidence="3 4">
    <name type="scientific">Tsukamurella soli</name>
    <dbReference type="NCBI Taxonomy" id="644556"/>
    <lineage>
        <taxon>Bacteria</taxon>
        <taxon>Bacillati</taxon>
        <taxon>Actinomycetota</taxon>
        <taxon>Actinomycetes</taxon>
        <taxon>Mycobacteriales</taxon>
        <taxon>Tsukamurellaceae</taxon>
        <taxon>Tsukamurella</taxon>
    </lineage>
</organism>
<accession>A0ABP8KAQ5</accession>
<dbReference type="EMBL" id="BAABFR010000107">
    <property type="protein sequence ID" value="GAA4403287.1"/>
    <property type="molecule type" value="Genomic_DNA"/>
</dbReference>
<evidence type="ECO:0000256" key="1">
    <source>
        <dbReference type="ARBA" id="ARBA00005254"/>
    </source>
</evidence>
<dbReference type="SUPFAM" id="SSF54637">
    <property type="entry name" value="Thioesterase/thiol ester dehydrase-isomerase"/>
    <property type="match status" value="1"/>
</dbReference>
<dbReference type="Pfam" id="PF01575">
    <property type="entry name" value="MaoC_dehydratas"/>
    <property type="match status" value="1"/>
</dbReference>